<keyword evidence="5" id="KW-0862">Zinc</keyword>
<keyword evidence="3" id="KW-0677">Repeat</keyword>
<dbReference type="GO" id="GO:0008270">
    <property type="term" value="F:zinc ion binding"/>
    <property type="evidence" value="ECO:0007669"/>
    <property type="project" value="UniProtKB-KW"/>
</dbReference>
<dbReference type="GO" id="GO:0005634">
    <property type="term" value="C:nucleus"/>
    <property type="evidence" value="ECO:0007669"/>
    <property type="project" value="UniProtKB-SubCell"/>
</dbReference>
<dbReference type="PROSITE" id="PS50157">
    <property type="entry name" value="ZINC_FINGER_C2H2_2"/>
    <property type="match status" value="9"/>
</dbReference>
<dbReference type="InterPro" id="IPR036236">
    <property type="entry name" value="Znf_C2H2_sf"/>
</dbReference>
<keyword evidence="2" id="KW-0479">Metal-binding</keyword>
<sequence length="988" mass="111722">MQIHARDMTVKIFIDLATQPFVADLIFPEGLPKGGFVTLFVGCCQRTPQPGKLVDHIPLQQGASSHSEIPVVRRTCHNQTYQEFCDAKIYVRRESDENGGTSYPCNLRHSFDSGVLTEQEHRRLHIQREVPELCGDITPIQKVWDCCDCQYCGVRSSPRDHPPHIEANHSGFGQSCILCHQVFKNESTLLKHLCLHAQDGFHCSVCRKAFPSKDLCSRHVQRNACSPAPGPEPVRRLEVLPAAFFEPIVVPPPETTAIDATISTVIAESLQDYSKSRVEATTNTDGVTAGDPASVHAIVSPKQAGSGRELLGAVRARQNRLPCPHCPRFCFSQAALQVHLRRKHISNAPLKCPHCPKRFFVDTVFYKHRSICMRKAKGKDVKVYVTESKNRWNRLNCEYCDFFTHRYQILTDHYAENHQEHALNTCETCQARFAHHAYMLIHQVQVHCLSEENQPQACSLCDLTLDSIEGLRDHLLEVHLPAPIFRCFECYERFSTYAAVLRHRNEKHNPKSSKCPDCPKTFKNALACRRHVLYTHYSSRLVNACKLCFRRYKNLLELRYHMALSHINELSEEEKASLEPLKKHCAQCDYVTFNRRSMVGHMRRKHGEMLKCPQCPGRFAQVAELTRHQRLRHGSVGRQQCPHCPRSFVCPKLYGVHLSMHQEGRGHECTICRRLFESEAILKHHSDSHTSASNRRCKACLRVFATTYHLAKHEKKYTTQSPDGTMVLSCPSLPPKVIKRRKDRRSFTLTCDQCNFRFKYQSSLSAHKMALHGKSPKDGRSFTCEICQESFVSMMGLSSHIRTHTGERPFSCGECGASFGQSSTLREHTVLKHSRAFRETCPLCSKGCVSKTKLRRHLQAAHKALLVCAQPAAPRRSTSSTASTPARAVQPATSDDTDAYLLSDLVNTEETSYEAPEEESVALQEGELQEGELQQDMVPQVVTVTTRADDSNLAVAVDSIINLMVCDTLIETNCIELTSEEARGDEDC</sequence>
<feature type="domain" description="C2H2-type" evidence="9">
    <location>
        <begin position="321"/>
        <end position="349"/>
    </location>
</feature>
<evidence type="ECO:0000256" key="2">
    <source>
        <dbReference type="ARBA" id="ARBA00022723"/>
    </source>
</evidence>
<dbReference type="PROSITE" id="PS00028">
    <property type="entry name" value="ZINC_FINGER_C2H2_1"/>
    <property type="match status" value="13"/>
</dbReference>
<feature type="domain" description="C2H2-type" evidence="9">
    <location>
        <begin position="695"/>
        <end position="722"/>
    </location>
</feature>
<feature type="domain" description="C2H2-type" evidence="9">
    <location>
        <begin position="782"/>
        <end position="809"/>
    </location>
</feature>
<proteinExistence type="predicted"/>
<dbReference type="SUPFAM" id="SSF57667">
    <property type="entry name" value="beta-beta-alpha zinc fingers"/>
    <property type="match status" value="6"/>
</dbReference>
<keyword evidence="6" id="KW-0539">Nucleus</keyword>
<evidence type="ECO:0000259" key="9">
    <source>
        <dbReference type="PROSITE" id="PS50157"/>
    </source>
</evidence>
<dbReference type="EMBL" id="GEDV01008210">
    <property type="protein sequence ID" value="JAP80347.1"/>
    <property type="molecule type" value="Transcribed_RNA"/>
</dbReference>
<dbReference type="Gene3D" id="3.30.160.60">
    <property type="entry name" value="Classic Zinc Finger"/>
    <property type="match status" value="8"/>
</dbReference>
<evidence type="ECO:0000313" key="10">
    <source>
        <dbReference type="EMBL" id="JAP80347.1"/>
    </source>
</evidence>
<keyword evidence="4 7" id="KW-0863">Zinc-finger</keyword>
<accession>A0A131YN16</accession>
<name>A0A131YN16_RHIAP</name>
<feature type="domain" description="C2H2-type" evidence="9">
    <location>
        <begin position="810"/>
        <end position="834"/>
    </location>
</feature>
<evidence type="ECO:0000256" key="5">
    <source>
        <dbReference type="ARBA" id="ARBA00022833"/>
    </source>
</evidence>
<evidence type="ECO:0000256" key="3">
    <source>
        <dbReference type="ARBA" id="ARBA00022737"/>
    </source>
</evidence>
<dbReference type="GO" id="GO:0000978">
    <property type="term" value="F:RNA polymerase II cis-regulatory region sequence-specific DNA binding"/>
    <property type="evidence" value="ECO:0007669"/>
    <property type="project" value="TreeGrafter"/>
</dbReference>
<dbReference type="FunFam" id="3.30.160.60:FF:000176">
    <property type="entry name" value="zinc finger protein 70"/>
    <property type="match status" value="1"/>
</dbReference>
<comment type="subcellular location">
    <subcellularLocation>
        <location evidence="1">Nucleus</location>
    </subcellularLocation>
</comment>
<feature type="domain" description="C2H2-type" evidence="9">
    <location>
        <begin position="749"/>
        <end position="776"/>
    </location>
</feature>
<feature type="domain" description="C2H2-type" evidence="9">
    <location>
        <begin position="610"/>
        <end position="633"/>
    </location>
</feature>
<dbReference type="PANTHER" id="PTHR24376:SF216">
    <property type="entry name" value="ZINC FINGER PROTEIN 420-LIKE"/>
    <property type="match status" value="1"/>
</dbReference>
<evidence type="ECO:0000256" key="4">
    <source>
        <dbReference type="ARBA" id="ARBA00022771"/>
    </source>
</evidence>
<protein>
    <submittedName>
        <fullName evidence="10">Zinc finger protein</fullName>
    </submittedName>
</protein>
<dbReference type="GO" id="GO:0001228">
    <property type="term" value="F:DNA-binding transcription activator activity, RNA polymerase II-specific"/>
    <property type="evidence" value="ECO:0007669"/>
    <property type="project" value="TreeGrafter"/>
</dbReference>
<feature type="region of interest" description="Disordered" evidence="8">
    <location>
        <begin position="875"/>
        <end position="894"/>
    </location>
</feature>
<evidence type="ECO:0000256" key="6">
    <source>
        <dbReference type="ARBA" id="ARBA00023242"/>
    </source>
</evidence>
<feature type="domain" description="C2H2-type" evidence="9">
    <location>
        <begin position="667"/>
        <end position="694"/>
    </location>
</feature>
<dbReference type="PANTHER" id="PTHR24376">
    <property type="entry name" value="ZINC FINGER PROTEIN"/>
    <property type="match status" value="1"/>
</dbReference>
<feature type="compositionally biased region" description="Low complexity" evidence="8">
    <location>
        <begin position="875"/>
        <end position="888"/>
    </location>
</feature>
<reference evidence="10" key="1">
    <citation type="journal article" date="2016" name="Ticks Tick Borne Dis.">
        <title>De novo assembly and annotation of the salivary gland transcriptome of Rhipicephalus appendiculatus male and female ticks during blood feeding.</title>
        <authorList>
            <person name="de Castro M.H."/>
            <person name="de Klerk D."/>
            <person name="Pienaar R."/>
            <person name="Latif A.A."/>
            <person name="Rees D.J."/>
            <person name="Mans B.J."/>
        </authorList>
    </citation>
    <scope>NUCLEOTIDE SEQUENCE</scope>
    <source>
        <tissue evidence="10">Salivary glands</tissue>
    </source>
</reference>
<dbReference type="Pfam" id="PF00096">
    <property type="entry name" value="zf-C2H2"/>
    <property type="match status" value="2"/>
</dbReference>
<feature type="domain" description="C2H2-type" evidence="9">
    <location>
        <begin position="513"/>
        <end position="541"/>
    </location>
</feature>
<dbReference type="InterPro" id="IPR013087">
    <property type="entry name" value="Znf_C2H2_type"/>
</dbReference>
<evidence type="ECO:0000256" key="1">
    <source>
        <dbReference type="ARBA" id="ARBA00004123"/>
    </source>
</evidence>
<organism evidence="10">
    <name type="scientific">Rhipicephalus appendiculatus</name>
    <name type="common">Brown ear tick</name>
    <dbReference type="NCBI Taxonomy" id="34631"/>
    <lineage>
        <taxon>Eukaryota</taxon>
        <taxon>Metazoa</taxon>
        <taxon>Ecdysozoa</taxon>
        <taxon>Arthropoda</taxon>
        <taxon>Chelicerata</taxon>
        <taxon>Arachnida</taxon>
        <taxon>Acari</taxon>
        <taxon>Parasitiformes</taxon>
        <taxon>Ixodida</taxon>
        <taxon>Ixodoidea</taxon>
        <taxon>Ixodidae</taxon>
        <taxon>Rhipicephalinae</taxon>
        <taxon>Rhipicephalus</taxon>
        <taxon>Rhipicephalus</taxon>
    </lineage>
</organism>
<dbReference type="AlphaFoldDB" id="A0A131YN16"/>
<dbReference type="SMART" id="SM00355">
    <property type="entry name" value="ZnF_C2H2"/>
    <property type="match status" value="19"/>
</dbReference>
<evidence type="ECO:0000256" key="8">
    <source>
        <dbReference type="SAM" id="MobiDB-lite"/>
    </source>
</evidence>
<evidence type="ECO:0000256" key="7">
    <source>
        <dbReference type="PROSITE-ProRule" id="PRU00042"/>
    </source>
</evidence>
<feature type="domain" description="C2H2-type" evidence="9">
    <location>
        <begin position="485"/>
        <end position="513"/>
    </location>
</feature>